<dbReference type="NCBIfam" id="NF012015">
    <property type="entry name" value="PRK15471.1"/>
    <property type="match status" value="1"/>
</dbReference>
<keyword evidence="7 12" id="KW-1133">Transmembrane helix</keyword>
<protein>
    <recommendedName>
        <fullName evidence="10">Chain length determinant protein</fullName>
    </recommendedName>
    <alternativeName>
        <fullName evidence="11">Polysaccharide antigen chain regulator</fullName>
    </alternativeName>
</protein>
<dbReference type="InterPro" id="IPR003856">
    <property type="entry name" value="LPS_length_determ_N"/>
</dbReference>
<accession>A0A377DRY3</accession>
<dbReference type="PANTHER" id="PTHR32309:SF29">
    <property type="entry name" value="CHAIN LENGTH DETERMINANT PROTEIN"/>
    <property type="match status" value="1"/>
</dbReference>
<dbReference type="AlphaFoldDB" id="A0A377DRY3"/>
<evidence type="ECO:0000256" key="3">
    <source>
        <dbReference type="ARBA" id="ARBA00022475"/>
    </source>
</evidence>
<evidence type="ECO:0000256" key="6">
    <source>
        <dbReference type="ARBA" id="ARBA00022985"/>
    </source>
</evidence>
<gene>
    <name evidence="14" type="primary">wzz</name>
    <name evidence="14" type="ORF">NCTC8500_02140</name>
</gene>
<evidence type="ECO:0000256" key="12">
    <source>
        <dbReference type="SAM" id="Phobius"/>
    </source>
</evidence>
<dbReference type="InterPro" id="IPR050445">
    <property type="entry name" value="Bact_polysacc_biosynth/exp"/>
</dbReference>
<evidence type="ECO:0000256" key="7">
    <source>
        <dbReference type="ARBA" id="ARBA00022989"/>
    </source>
</evidence>
<evidence type="ECO:0000256" key="10">
    <source>
        <dbReference type="ARBA" id="ARBA00039982"/>
    </source>
</evidence>
<evidence type="ECO:0000313" key="15">
    <source>
        <dbReference type="Proteomes" id="UP000254429"/>
    </source>
</evidence>
<keyword evidence="6" id="KW-0448">Lipopolysaccharide biosynthesis</keyword>
<reference evidence="14 15" key="1">
    <citation type="submission" date="2018-06" db="EMBL/GenBank/DDBJ databases">
        <authorList>
            <consortium name="Pathogen Informatics"/>
            <person name="Doyle S."/>
        </authorList>
    </citation>
    <scope>NUCLEOTIDE SEQUENCE [LARGE SCALE GENOMIC DNA]</scope>
    <source>
        <strain evidence="14 15">NCTC8500</strain>
    </source>
</reference>
<keyword evidence="8 12" id="KW-0472">Membrane</keyword>
<comment type="subcellular location">
    <subcellularLocation>
        <location evidence="1">Cell inner membrane</location>
        <topology evidence="1">Multi-pass membrane protein</topology>
    </subcellularLocation>
</comment>
<dbReference type="GO" id="GO:0004713">
    <property type="term" value="F:protein tyrosine kinase activity"/>
    <property type="evidence" value="ECO:0007669"/>
    <property type="project" value="TreeGrafter"/>
</dbReference>
<dbReference type="FunFam" id="3.30.1890.10:FF:000002">
    <property type="entry name" value="O-antigen chain length determinant protein"/>
    <property type="match status" value="1"/>
</dbReference>
<name>A0A377DRY3_ECOLX</name>
<dbReference type="Gene3D" id="3.30.1890.10">
    <property type="entry name" value="FepE-like"/>
    <property type="match status" value="1"/>
</dbReference>
<evidence type="ECO:0000256" key="4">
    <source>
        <dbReference type="ARBA" id="ARBA00022519"/>
    </source>
</evidence>
<keyword evidence="5 12" id="KW-0812">Transmembrane</keyword>
<comment type="pathway">
    <text evidence="2">Bacterial outer membrane biogenesis; lipopolysaccharide biosynthesis.</text>
</comment>
<evidence type="ECO:0000256" key="2">
    <source>
        <dbReference type="ARBA" id="ARBA00004756"/>
    </source>
</evidence>
<dbReference type="EMBL" id="UGFG01000001">
    <property type="protein sequence ID" value="STM38372.1"/>
    <property type="molecule type" value="Genomic_DNA"/>
</dbReference>
<feature type="transmembrane region" description="Helical" evidence="12">
    <location>
        <begin position="32"/>
        <end position="51"/>
    </location>
</feature>
<feature type="domain" description="Polysaccharide chain length determinant N-terminal" evidence="13">
    <location>
        <begin position="16"/>
        <end position="120"/>
    </location>
</feature>
<evidence type="ECO:0000256" key="11">
    <source>
        <dbReference type="ARBA" id="ARBA00042235"/>
    </source>
</evidence>
<keyword evidence="3" id="KW-1003">Cell membrane</keyword>
<feature type="transmembrane region" description="Helical" evidence="12">
    <location>
        <begin position="295"/>
        <end position="317"/>
    </location>
</feature>
<organism evidence="14 15">
    <name type="scientific">Escherichia coli</name>
    <dbReference type="NCBI Taxonomy" id="562"/>
    <lineage>
        <taxon>Bacteria</taxon>
        <taxon>Pseudomonadati</taxon>
        <taxon>Pseudomonadota</taxon>
        <taxon>Gammaproteobacteria</taxon>
        <taxon>Enterobacterales</taxon>
        <taxon>Enterobacteriaceae</taxon>
        <taxon>Escherichia</taxon>
    </lineage>
</organism>
<evidence type="ECO:0000256" key="8">
    <source>
        <dbReference type="ARBA" id="ARBA00023136"/>
    </source>
</evidence>
<dbReference type="GO" id="GO:0005886">
    <property type="term" value="C:plasma membrane"/>
    <property type="evidence" value="ECO:0007669"/>
    <property type="project" value="UniProtKB-SubCell"/>
</dbReference>
<evidence type="ECO:0000259" key="13">
    <source>
        <dbReference type="Pfam" id="PF02706"/>
    </source>
</evidence>
<keyword evidence="4" id="KW-0997">Cell inner membrane</keyword>
<proteinExistence type="inferred from homology"/>
<dbReference type="SUPFAM" id="SSF160355">
    <property type="entry name" value="Bacterial polysaccharide co-polymerase-like"/>
    <property type="match status" value="1"/>
</dbReference>
<evidence type="ECO:0000313" key="14">
    <source>
        <dbReference type="EMBL" id="STM38372.1"/>
    </source>
</evidence>
<sequence length="359" mass="39820">MRVENNNVSGQNHDPEQIDLIDLLVQLWRGKMTIIISVIVAIALAIGYLAVAKEKWTSTAIITQPDVGQIAGYNNAMNVIYGQAAPKVSDLQETLIGRFSSAFSALAETLDNQEEPEKLTIEPSAKNQQLPLTVSYVGQTAEGAQMKLAQYIQQVDEKVNQELEKDLKDNIALGRKNLQDSLRTQEVVAQEQKDLRIRQIQEALQYANQAQVTKPQIQQTQDVTQDTMFLLGSEALESMIKHEATRPLVFSSNYYQTRQNLLDIDNLDVDKLDIHAYRYVMKPTLPIRRDSPKKAITLILAVLLGGMVGAGLCWGVTLCVITTRSNLFGFKEKGQGGDTLPVFFAGCDNNIASAYPATH</sequence>
<dbReference type="Pfam" id="PF02706">
    <property type="entry name" value="Wzz"/>
    <property type="match status" value="1"/>
</dbReference>
<comment type="similarity">
    <text evidence="9">Belongs to the WzzB/Cld/Rol family.</text>
</comment>
<dbReference type="Proteomes" id="UP000254429">
    <property type="component" value="Unassembled WGS sequence"/>
</dbReference>
<evidence type="ECO:0000256" key="5">
    <source>
        <dbReference type="ARBA" id="ARBA00022692"/>
    </source>
</evidence>
<evidence type="ECO:0000256" key="9">
    <source>
        <dbReference type="ARBA" id="ARBA00038118"/>
    </source>
</evidence>
<dbReference type="PANTHER" id="PTHR32309">
    <property type="entry name" value="TYROSINE-PROTEIN KINASE"/>
    <property type="match status" value="1"/>
</dbReference>
<evidence type="ECO:0000256" key="1">
    <source>
        <dbReference type="ARBA" id="ARBA00004429"/>
    </source>
</evidence>
<dbReference type="GO" id="GO:0009103">
    <property type="term" value="P:lipopolysaccharide biosynthetic process"/>
    <property type="evidence" value="ECO:0007669"/>
    <property type="project" value="UniProtKB-KW"/>
</dbReference>